<protein>
    <submittedName>
        <fullName evidence="1">Uncharacterized protein</fullName>
    </submittedName>
</protein>
<gene>
    <name evidence="1" type="ORF">LITE_LOCUS19029</name>
</gene>
<comment type="caution">
    <text evidence="1">The sequence shown here is derived from an EMBL/GenBank/DDBJ whole genome shotgun (WGS) entry which is preliminary data.</text>
</comment>
<reference evidence="1" key="1">
    <citation type="submission" date="2022-08" db="EMBL/GenBank/DDBJ databases">
        <authorList>
            <person name="Gutierrez-Valencia J."/>
        </authorList>
    </citation>
    <scope>NUCLEOTIDE SEQUENCE</scope>
</reference>
<name>A0AAV0KIC0_9ROSI</name>
<keyword evidence="2" id="KW-1185">Reference proteome</keyword>
<sequence>MGRLALQMTTSSSLGGDFGWMVRLADDMDVGAVSSYITTTCGDGCADYSGHSATWPSMASGPHPSAWRSVLPVQAVV</sequence>
<organism evidence="1 2">
    <name type="scientific">Linum tenue</name>
    <dbReference type="NCBI Taxonomy" id="586396"/>
    <lineage>
        <taxon>Eukaryota</taxon>
        <taxon>Viridiplantae</taxon>
        <taxon>Streptophyta</taxon>
        <taxon>Embryophyta</taxon>
        <taxon>Tracheophyta</taxon>
        <taxon>Spermatophyta</taxon>
        <taxon>Magnoliopsida</taxon>
        <taxon>eudicotyledons</taxon>
        <taxon>Gunneridae</taxon>
        <taxon>Pentapetalae</taxon>
        <taxon>rosids</taxon>
        <taxon>fabids</taxon>
        <taxon>Malpighiales</taxon>
        <taxon>Linaceae</taxon>
        <taxon>Linum</taxon>
    </lineage>
</organism>
<accession>A0AAV0KIC0</accession>
<evidence type="ECO:0000313" key="2">
    <source>
        <dbReference type="Proteomes" id="UP001154282"/>
    </source>
</evidence>
<dbReference type="EMBL" id="CAMGYJ010000005">
    <property type="protein sequence ID" value="CAI0422124.1"/>
    <property type="molecule type" value="Genomic_DNA"/>
</dbReference>
<dbReference type="AlphaFoldDB" id="A0AAV0KIC0"/>
<dbReference type="Proteomes" id="UP001154282">
    <property type="component" value="Unassembled WGS sequence"/>
</dbReference>
<evidence type="ECO:0000313" key="1">
    <source>
        <dbReference type="EMBL" id="CAI0422124.1"/>
    </source>
</evidence>
<proteinExistence type="predicted"/>